<dbReference type="PRINTS" id="PR00086">
    <property type="entry name" value="LLDHDRGNASE"/>
</dbReference>
<dbReference type="Proteomes" id="UP000052237">
    <property type="component" value="Unassembled WGS sequence"/>
</dbReference>
<reference evidence="9 10" key="1">
    <citation type="submission" date="2015-11" db="EMBL/GenBank/DDBJ databases">
        <authorList>
            <consortium name="Pathogen Informatics"/>
        </authorList>
    </citation>
    <scope>NUCLEOTIDE SEQUENCE [LARGE SCALE GENOMIC DNA]</scope>
    <source>
        <strain evidence="9 10">006A-0059</strain>
    </source>
</reference>
<evidence type="ECO:0000256" key="6">
    <source>
        <dbReference type="RuleBase" id="RU003369"/>
    </source>
</evidence>
<gene>
    <name evidence="9" type="primary">mdh</name>
    <name evidence="9" type="ORF">ERS686654_00116</name>
</gene>
<evidence type="ECO:0000256" key="3">
    <source>
        <dbReference type="PIRSR" id="PIRSR000102-1"/>
    </source>
</evidence>
<dbReference type="InterPro" id="IPR001557">
    <property type="entry name" value="L-lactate/malate_DH"/>
</dbReference>
<dbReference type="Gene3D" id="3.90.110.10">
    <property type="entry name" value="Lactate dehydrogenase/glycoside hydrolase, family 4, C-terminal"/>
    <property type="match status" value="1"/>
</dbReference>
<keyword evidence="1 6" id="KW-0560">Oxidoreductase</keyword>
<dbReference type="EC" id="1.1.1.37" evidence="9"/>
<dbReference type="Gene3D" id="3.40.50.720">
    <property type="entry name" value="NAD(P)-binding Rossmann-like Domain"/>
    <property type="match status" value="1"/>
</dbReference>
<feature type="binding site" evidence="4">
    <location>
        <position position="87"/>
    </location>
    <ligand>
        <name>substrate</name>
    </ligand>
</feature>
<organism evidence="9 10">
    <name type="scientific">Campylobacter hyointestinalis subsp. hyointestinalis</name>
    <dbReference type="NCBI Taxonomy" id="91352"/>
    <lineage>
        <taxon>Bacteria</taxon>
        <taxon>Pseudomonadati</taxon>
        <taxon>Campylobacterota</taxon>
        <taxon>Epsilonproteobacteria</taxon>
        <taxon>Campylobacterales</taxon>
        <taxon>Campylobacteraceae</taxon>
        <taxon>Campylobacter</taxon>
    </lineage>
</organism>
<dbReference type="InterPro" id="IPR022383">
    <property type="entry name" value="Lactate/malate_DH_C"/>
</dbReference>
<feature type="active site" description="Proton acceptor" evidence="3">
    <location>
        <position position="174"/>
    </location>
</feature>
<evidence type="ECO:0000256" key="2">
    <source>
        <dbReference type="ARBA" id="ARBA00023027"/>
    </source>
</evidence>
<evidence type="ECO:0000256" key="1">
    <source>
        <dbReference type="ARBA" id="ARBA00023002"/>
    </source>
</evidence>
<comment type="similarity">
    <text evidence="6">Belongs to the LDH/MDH superfamily.</text>
</comment>
<dbReference type="RefSeq" id="WP_059433252.1">
    <property type="nucleotide sequence ID" value="NZ_FAVB01000001.1"/>
</dbReference>
<accession>A0A0S4RPW1</accession>
<dbReference type="PIRSF" id="PIRSF000102">
    <property type="entry name" value="Lac_mal_DH"/>
    <property type="match status" value="1"/>
</dbReference>
<keyword evidence="2 5" id="KW-0520">NAD</keyword>
<feature type="binding site" evidence="4">
    <location>
        <position position="81"/>
    </location>
    <ligand>
        <name>substrate</name>
    </ligand>
</feature>
<feature type="binding site" evidence="5">
    <location>
        <position position="32"/>
    </location>
    <ligand>
        <name>NAD(+)</name>
        <dbReference type="ChEBI" id="CHEBI:57540"/>
    </ligand>
</feature>
<dbReference type="Pfam" id="PF02866">
    <property type="entry name" value="Ldh_1_C"/>
    <property type="match status" value="1"/>
</dbReference>
<feature type="binding site" evidence="5">
    <location>
        <position position="94"/>
    </location>
    <ligand>
        <name>NAD(+)</name>
        <dbReference type="ChEBI" id="CHEBI:57540"/>
    </ligand>
</feature>
<evidence type="ECO:0000313" key="9">
    <source>
        <dbReference type="EMBL" id="CUU68853.1"/>
    </source>
</evidence>
<dbReference type="Pfam" id="PF00056">
    <property type="entry name" value="Ldh_1_N"/>
    <property type="match status" value="1"/>
</dbReference>
<dbReference type="PANTHER" id="PTHR43128:SF16">
    <property type="entry name" value="L-LACTATE DEHYDROGENASE"/>
    <property type="match status" value="1"/>
</dbReference>
<feature type="domain" description="Lactate/malate dehydrogenase N-terminal" evidence="7">
    <location>
        <begin position="1"/>
        <end position="141"/>
    </location>
</feature>
<dbReference type="PANTHER" id="PTHR43128">
    <property type="entry name" value="L-2-HYDROXYCARBOXYLATE DEHYDROGENASE (NAD(P)(+))"/>
    <property type="match status" value="1"/>
</dbReference>
<protein>
    <submittedName>
        <fullName evidence="9">Malate dehydrogenase</fullName>
        <ecNumber evidence="9">1.1.1.37</ecNumber>
    </submittedName>
</protein>
<dbReference type="GO" id="GO:0006089">
    <property type="term" value="P:lactate metabolic process"/>
    <property type="evidence" value="ECO:0007669"/>
    <property type="project" value="TreeGrafter"/>
</dbReference>
<sequence length="304" mass="33006">MKIAIIGAGNVGACTASLLISRQVCKKVALIDINKNLATVKAIDLAQMVAALDLDIDVVGGDDYSLIKDYDIVVITAGFARREDQKREDLIATNAKIVASSAINIAKWAPNSIIVVVTNPLDIMVYVALKASKFSPLKVIGMAGELDSARLKYEIASKLGTSSAKCFAKCVGTHNNDMICLESSMKFEDKSIKDTFDPDEIEEIKQRTKNGGANIVKLMGTSAFYAPSAGVLKMCESIKNGDEKPLSCSVFSKFGEDEVAIGRLVKLDNNGIKEILELNLTQKEMKNFKDSIEKIIKIISYINI</sequence>
<evidence type="ECO:0000259" key="7">
    <source>
        <dbReference type="Pfam" id="PF00056"/>
    </source>
</evidence>
<evidence type="ECO:0000256" key="5">
    <source>
        <dbReference type="PIRSR" id="PIRSR000102-3"/>
    </source>
</evidence>
<name>A0A0S4RPW1_CAMHY</name>
<dbReference type="SUPFAM" id="SSF56327">
    <property type="entry name" value="LDH C-terminal domain-like"/>
    <property type="match status" value="1"/>
</dbReference>
<feature type="binding site" evidence="4">
    <location>
        <position position="119"/>
    </location>
    <ligand>
        <name>substrate</name>
    </ligand>
</feature>
<evidence type="ECO:0000259" key="8">
    <source>
        <dbReference type="Pfam" id="PF02866"/>
    </source>
</evidence>
<dbReference type="NCBIfam" id="NF004863">
    <property type="entry name" value="PRK06223.1"/>
    <property type="match status" value="1"/>
</dbReference>
<evidence type="ECO:0000313" key="10">
    <source>
        <dbReference type="Proteomes" id="UP000052237"/>
    </source>
</evidence>
<dbReference type="GO" id="GO:0030060">
    <property type="term" value="F:L-malate dehydrogenase (NAD+) activity"/>
    <property type="evidence" value="ECO:0007669"/>
    <property type="project" value="UniProtKB-EC"/>
</dbReference>
<dbReference type="InterPro" id="IPR001236">
    <property type="entry name" value="Lactate/malate_DH_N"/>
</dbReference>
<evidence type="ECO:0000256" key="4">
    <source>
        <dbReference type="PIRSR" id="PIRSR000102-2"/>
    </source>
</evidence>
<dbReference type="InterPro" id="IPR015955">
    <property type="entry name" value="Lactate_DH/Glyco_Ohase_4_C"/>
</dbReference>
<feature type="domain" description="Lactate/malate dehydrogenase C-terminal" evidence="8">
    <location>
        <begin position="145"/>
        <end position="299"/>
    </location>
</feature>
<comment type="caution">
    <text evidence="9">The sequence shown here is derived from an EMBL/GenBank/DDBJ whole genome shotgun (WGS) entry which is preliminary data.</text>
</comment>
<dbReference type="AlphaFoldDB" id="A0A0S4RPW1"/>
<dbReference type="SUPFAM" id="SSF51735">
    <property type="entry name" value="NAD(P)-binding Rossmann-fold domains"/>
    <property type="match status" value="1"/>
</dbReference>
<dbReference type="GO" id="GO:0004459">
    <property type="term" value="F:L-lactate dehydrogenase (NAD+) activity"/>
    <property type="evidence" value="ECO:0007669"/>
    <property type="project" value="TreeGrafter"/>
</dbReference>
<dbReference type="InterPro" id="IPR036291">
    <property type="entry name" value="NAD(P)-bd_dom_sf"/>
</dbReference>
<proteinExistence type="inferred from homology"/>
<feature type="binding site" evidence="5">
    <location>
        <begin position="7"/>
        <end position="12"/>
    </location>
    <ligand>
        <name>NAD(+)</name>
        <dbReference type="ChEBI" id="CHEBI:57540"/>
    </ligand>
</feature>
<dbReference type="EMBL" id="FAVB01000001">
    <property type="protein sequence ID" value="CUU68853.1"/>
    <property type="molecule type" value="Genomic_DNA"/>
</dbReference>
<feature type="binding site" evidence="5">
    <location>
        <begin position="117"/>
        <end position="119"/>
    </location>
    <ligand>
        <name>NAD(+)</name>
        <dbReference type="ChEBI" id="CHEBI:57540"/>
    </ligand>
</feature>
<feature type="binding site" evidence="4">
    <location>
        <position position="150"/>
    </location>
    <ligand>
        <name>substrate</name>
    </ligand>
</feature>
<keyword evidence="10" id="KW-1185">Reference proteome</keyword>